<keyword evidence="4" id="KW-1185">Reference proteome</keyword>
<feature type="region of interest" description="Disordered" evidence="1">
    <location>
        <begin position="43"/>
        <end position="63"/>
    </location>
</feature>
<dbReference type="Gene3D" id="2.60.40.1180">
    <property type="entry name" value="Golgi alpha-mannosidase II"/>
    <property type="match status" value="1"/>
</dbReference>
<feature type="compositionally biased region" description="Pro residues" evidence="1">
    <location>
        <begin position="51"/>
        <end position="60"/>
    </location>
</feature>
<dbReference type="Pfam" id="PF16862">
    <property type="entry name" value="Glyco_hydro_79C"/>
    <property type="match status" value="1"/>
</dbReference>
<feature type="compositionally biased region" description="Basic and acidic residues" evidence="1">
    <location>
        <begin position="115"/>
        <end position="135"/>
    </location>
</feature>
<dbReference type="InterPro" id="IPR017853">
    <property type="entry name" value="GH"/>
</dbReference>
<accession>A0A427YLR9</accession>
<dbReference type="STRING" id="1890683.A0A427YLR9"/>
<evidence type="ECO:0000256" key="1">
    <source>
        <dbReference type="SAM" id="MobiDB-lite"/>
    </source>
</evidence>
<protein>
    <recommendedName>
        <fullName evidence="2">Beta-glucuronidase C-terminal domain-containing protein</fullName>
    </recommendedName>
</protein>
<dbReference type="SUPFAM" id="SSF51445">
    <property type="entry name" value="(Trans)glycosidases"/>
    <property type="match status" value="1"/>
</dbReference>
<organism evidence="3 4">
    <name type="scientific">Saitozyma podzolica</name>
    <dbReference type="NCBI Taxonomy" id="1890683"/>
    <lineage>
        <taxon>Eukaryota</taxon>
        <taxon>Fungi</taxon>
        <taxon>Dikarya</taxon>
        <taxon>Basidiomycota</taxon>
        <taxon>Agaricomycotina</taxon>
        <taxon>Tremellomycetes</taxon>
        <taxon>Tremellales</taxon>
        <taxon>Trimorphomycetaceae</taxon>
        <taxon>Saitozyma</taxon>
    </lineage>
</organism>
<feature type="domain" description="Beta-glucuronidase C-terminal" evidence="2">
    <location>
        <begin position="654"/>
        <end position="755"/>
    </location>
</feature>
<dbReference type="InterPro" id="IPR013780">
    <property type="entry name" value="Glyco_hydro_b"/>
</dbReference>
<evidence type="ECO:0000313" key="4">
    <source>
        <dbReference type="Proteomes" id="UP000279259"/>
    </source>
</evidence>
<feature type="region of interest" description="Disordered" evidence="1">
    <location>
        <begin position="78"/>
        <end position="97"/>
    </location>
</feature>
<feature type="compositionally biased region" description="Polar residues" evidence="1">
    <location>
        <begin position="84"/>
        <end position="93"/>
    </location>
</feature>
<dbReference type="PANTHER" id="PTHR36183:SF2">
    <property type="entry name" value="BETA-GLUCURONIDASE C-TERMINAL DOMAIN-CONTAINING PROTEIN"/>
    <property type="match status" value="1"/>
</dbReference>
<dbReference type="InterPro" id="IPR052974">
    <property type="entry name" value="GH79_Enzymes"/>
</dbReference>
<dbReference type="AlphaFoldDB" id="A0A427YLR9"/>
<dbReference type="PANTHER" id="PTHR36183">
    <property type="entry name" value="BETA-GLUCURONIDASE"/>
    <property type="match status" value="1"/>
</dbReference>
<dbReference type="InterPro" id="IPR031728">
    <property type="entry name" value="GlcAase_C"/>
</dbReference>
<evidence type="ECO:0000313" key="3">
    <source>
        <dbReference type="EMBL" id="RSH92035.1"/>
    </source>
</evidence>
<feature type="compositionally biased region" description="Basic residues" evidence="1">
    <location>
        <begin position="136"/>
        <end position="145"/>
    </location>
</feature>
<sequence>MCPRLAPLLPDKGIPPTLSSPLRLSRPPSCALGFLPARAAPDLSTFRAPTPSNPSRPGPNAPVGLAVTQRLTSKPLAIPCSPFASPSSRTSQPKARRRDHCVPIVLLSAAAYDSSRCRTDSPPARDFDTSRDPAPRRHVPRRRGVSVRTADTAIITDPNCGSTPAATITGTSTTVHTALRDHPVAVPITPRRPITPLACRCRHALQQPFHRLRSDRDHNRRKCHMDRPASVRSDGPHTARPAVSAITNADVSLPANGAALTAANLSLSIEQKGNFLGFSIELSVADTLLGKNGRQLKPQMLNYLANIQNRAGAGPVIRVGGNSQDDSTIVPGGFSDGSELQKIKTSTDVTATPIINYSPELLYTMANISSHVHAQWYFGLAFNQTDVDSLSPNIPVAAHYAESILGSNLLGLALGNEPDLYVDHDNRPTGWNLTNYISEFDSIASATLANGNLANSMPFVGPAVCCERVGFEVSDLVSAGWLSSNAGRLAAVSVQHYPTNNCAVNGNVINAQDIFASFLNHTSATSLTAYYYENSVQVQAAGKRLVMMEMNSASCGGFAGLSDSFGAAMWMTDWALQLAWANFSTALMHVGGQNVYYNPFTPPPSNLSSLYQWTTGSVYYSTLVVAETFGQSNVSRIVDLTNSTDPDAIYHPVYGVYENDAPTRLVLFNYVSDTSGASTLYQSITFPGGNAPSTVSVRYFSAPSASEKYNITWAGQTLGYSFQSDGRLYNTQQTETITCSNGACVVPVYAPSIALVFLTNAALTDSDVPSSATVTYATTVIGTGSATINPQVLSTSNGQNPTSAAGRTARLAGSPMLLALVLFAAAIAWT</sequence>
<dbReference type="EMBL" id="RSCD01000007">
    <property type="protein sequence ID" value="RSH92035.1"/>
    <property type="molecule type" value="Genomic_DNA"/>
</dbReference>
<dbReference type="Gene3D" id="3.20.20.80">
    <property type="entry name" value="Glycosidases"/>
    <property type="match status" value="1"/>
</dbReference>
<proteinExistence type="predicted"/>
<dbReference type="OrthoDB" id="2796951at2759"/>
<comment type="caution">
    <text evidence="3">The sequence shown here is derived from an EMBL/GenBank/DDBJ whole genome shotgun (WGS) entry which is preliminary data.</text>
</comment>
<name>A0A427YLR9_9TREE</name>
<feature type="region of interest" description="Disordered" evidence="1">
    <location>
        <begin position="115"/>
        <end position="146"/>
    </location>
</feature>
<dbReference type="Proteomes" id="UP000279259">
    <property type="component" value="Unassembled WGS sequence"/>
</dbReference>
<evidence type="ECO:0000259" key="2">
    <source>
        <dbReference type="Pfam" id="PF16862"/>
    </source>
</evidence>
<gene>
    <name evidence="3" type="ORF">EHS25_009406</name>
</gene>
<reference evidence="3 4" key="1">
    <citation type="submission" date="2018-11" db="EMBL/GenBank/DDBJ databases">
        <title>Genome sequence of Saitozyma podzolica DSM 27192.</title>
        <authorList>
            <person name="Aliyu H."/>
            <person name="Gorte O."/>
            <person name="Ochsenreither K."/>
        </authorList>
    </citation>
    <scope>NUCLEOTIDE SEQUENCE [LARGE SCALE GENOMIC DNA]</scope>
    <source>
        <strain evidence="3 4">DSM 27192</strain>
    </source>
</reference>